<organism evidence="2 3">
    <name type="scientific">Phlyctema vagabunda</name>
    <dbReference type="NCBI Taxonomy" id="108571"/>
    <lineage>
        <taxon>Eukaryota</taxon>
        <taxon>Fungi</taxon>
        <taxon>Dikarya</taxon>
        <taxon>Ascomycota</taxon>
        <taxon>Pezizomycotina</taxon>
        <taxon>Leotiomycetes</taxon>
        <taxon>Helotiales</taxon>
        <taxon>Dermateaceae</taxon>
        <taxon>Phlyctema</taxon>
    </lineage>
</organism>
<sequence>MKSFDPRPSRAHPEHRAKRLAIEREHPAFNNKDGYYKAGLLALMAGIALFPWEKKHQEHEEKIRREERQNQQEDSRRRRSHDDRPRDEYERDDRRRSADGERRRDHYQYGDRRSKRRDYDFGYYDDDSKSESRHSTHSHSGSSSTGGMRDVEYLSIQDSRRYLDDYKR</sequence>
<reference evidence="2 3" key="1">
    <citation type="submission" date="2024-06" db="EMBL/GenBank/DDBJ databases">
        <title>Complete genome of Phlyctema vagabunda strain 19-DSS-EL-015.</title>
        <authorList>
            <person name="Fiorenzani C."/>
        </authorList>
    </citation>
    <scope>NUCLEOTIDE SEQUENCE [LARGE SCALE GENOMIC DNA]</scope>
    <source>
        <strain evidence="2 3">19-DSS-EL-015</strain>
    </source>
</reference>
<accession>A0ABR4PY78</accession>
<feature type="compositionally biased region" description="Basic and acidic residues" evidence="1">
    <location>
        <begin position="55"/>
        <end position="134"/>
    </location>
</feature>
<proteinExistence type="predicted"/>
<protein>
    <submittedName>
        <fullName evidence="2">Uncharacterized protein</fullName>
    </submittedName>
</protein>
<name>A0ABR4PY78_9HELO</name>
<dbReference type="EMBL" id="JBFCZG010000001">
    <property type="protein sequence ID" value="KAL3428296.1"/>
    <property type="molecule type" value="Genomic_DNA"/>
</dbReference>
<evidence type="ECO:0000256" key="1">
    <source>
        <dbReference type="SAM" id="MobiDB-lite"/>
    </source>
</evidence>
<feature type="region of interest" description="Disordered" evidence="1">
    <location>
        <begin position="1"/>
        <end position="32"/>
    </location>
</feature>
<feature type="compositionally biased region" description="Basic and acidic residues" evidence="1">
    <location>
        <begin position="1"/>
        <end position="27"/>
    </location>
</feature>
<evidence type="ECO:0000313" key="3">
    <source>
        <dbReference type="Proteomes" id="UP001629113"/>
    </source>
</evidence>
<gene>
    <name evidence="2" type="ORF">PVAG01_01805</name>
</gene>
<comment type="caution">
    <text evidence="2">The sequence shown here is derived from an EMBL/GenBank/DDBJ whole genome shotgun (WGS) entry which is preliminary data.</text>
</comment>
<feature type="compositionally biased region" description="Low complexity" evidence="1">
    <location>
        <begin position="138"/>
        <end position="147"/>
    </location>
</feature>
<keyword evidence="3" id="KW-1185">Reference proteome</keyword>
<feature type="region of interest" description="Disordered" evidence="1">
    <location>
        <begin position="55"/>
        <end position="168"/>
    </location>
</feature>
<evidence type="ECO:0000313" key="2">
    <source>
        <dbReference type="EMBL" id="KAL3428296.1"/>
    </source>
</evidence>
<feature type="compositionally biased region" description="Basic and acidic residues" evidence="1">
    <location>
        <begin position="158"/>
        <end position="168"/>
    </location>
</feature>
<dbReference type="Proteomes" id="UP001629113">
    <property type="component" value="Unassembled WGS sequence"/>
</dbReference>